<dbReference type="InterPro" id="IPR051334">
    <property type="entry name" value="SRPK"/>
</dbReference>
<gene>
    <name evidence="12" type="ORF">SEUCBS140593_005356</name>
</gene>
<evidence type="ECO:0000256" key="5">
    <source>
        <dbReference type="ARBA" id="ARBA00022777"/>
    </source>
</evidence>
<comment type="catalytic activity">
    <reaction evidence="8">
        <text>L-seryl-[protein] + ATP = O-phospho-L-seryl-[protein] + ADP + H(+)</text>
        <dbReference type="Rhea" id="RHEA:17989"/>
        <dbReference type="Rhea" id="RHEA-COMP:9863"/>
        <dbReference type="Rhea" id="RHEA-COMP:11604"/>
        <dbReference type="ChEBI" id="CHEBI:15378"/>
        <dbReference type="ChEBI" id="CHEBI:29999"/>
        <dbReference type="ChEBI" id="CHEBI:30616"/>
        <dbReference type="ChEBI" id="CHEBI:83421"/>
        <dbReference type="ChEBI" id="CHEBI:456216"/>
        <dbReference type="EC" id="2.7.11.1"/>
    </reaction>
</comment>
<feature type="binding site" evidence="9">
    <location>
        <position position="96"/>
    </location>
    <ligand>
        <name>ATP</name>
        <dbReference type="ChEBI" id="CHEBI:30616"/>
    </ligand>
</feature>
<keyword evidence="2" id="KW-0723">Serine/threonine-protein kinase</keyword>
<dbReference type="PROSITE" id="PS50011">
    <property type="entry name" value="PROTEIN_KINASE_DOM"/>
    <property type="match status" value="1"/>
</dbReference>
<comment type="caution">
    <text evidence="12">The sequence shown here is derived from an EMBL/GenBank/DDBJ whole genome shotgun (WGS) entry which is preliminary data.</text>
</comment>
<evidence type="ECO:0000256" key="3">
    <source>
        <dbReference type="ARBA" id="ARBA00022679"/>
    </source>
</evidence>
<reference evidence="12 13" key="1">
    <citation type="submission" date="2024-01" db="EMBL/GenBank/DDBJ databases">
        <authorList>
            <person name="Allen C."/>
            <person name="Tagirdzhanova G."/>
        </authorList>
    </citation>
    <scope>NUCLEOTIDE SEQUENCE [LARGE SCALE GENOMIC DNA]</scope>
</reference>
<dbReference type="Gene3D" id="1.10.510.10">
    <property type="entry name" value="Transferase(Phosphotransferase) domain 1"/>
    <property type="match status" value="1"/>
</dbReference>
<dbReference type="EMBL" id="CAWUHD010000052">
    <property type="protein sequence ID" value="CAK7223810.1"/>
    <property type="molecule type" value="Genomic_DNA"/>
</dbReference>
<name>A0ABP0BVY0_9PEZI</name>
<dbReference type="PANTHER" id="PTHR47634">
    <property type="entry name" value="PROTEIN KINASE DOMAIN-CONTAINING PROTEIN-RELATED"/>
    <property type="match status" value="1"/>
</dbReference>
<sequence length="423" mass="47284">MASASPPQGPSPPIKKSRIGHSPHLFPTGGFEVIEPSLQVEEEKLPTYDRTNYYPMRIGDIVDGHYQVVAKLGYGGTSTVWLARDLNKERLYRALKVHTRNAAYHHELSVYEHLKKPIQQEIDDKDSHPGRDHVRQLEDFFMLDGPHGQHAVFVMVPLGMSLATMQKRQRTGVFPPILVTQALSQALLGLALLHSADVIHTDLHADNLLIALTDESILSTIEESETTKPSPRKQVGDTTIHVSQYVLGGAGALTISDLGQARIGRVQTGKAMPIQYRAPEVILNMPWGTPVDMWSAGMLVWTLLEPKSLFHIYDTKSSPKINDAHHLAAMTALLGPPPKEFRGRSKESIKYWDLQGNWQGPVPLPPKTQLADLVTTLEGEQKALFVDFLECFLTWLPEERLTADQTYFHSWLRGYDENGGEES</sequence>
<evidence type="ECO:0000313" key="12">
    <source>
        <dbReference type="EMBL" id="CAK7223810.1"/>
    </source>
</evidence>
<evidence type="ECO:0000256" key="10">
    <source>
        <dbReference type="SAM" id="MobiDB-lite"/>
    </source>
</evidence>
<organism evidence="12 13">
    <name type="scientific">Sporothrix eucalyptigena</name>
    <dbReference type="NCBI Taxonomy" id="1812306"/>
    <lineage>
        <taxon>Eukaryota</taxon>
        <taxon>Fungi</taxon>
        <taxon>Dikarya</taxon>
        <taxon>Ascomycota</taxon>
        <taxon>Pezizomycotina</taxon>
        <taxon>Sordariomycetes</taxon>
        <taxon>Sordariomycetidae</taxon>
        <taxon>Ophiostomatales</taxon>
        <taxon>Ophiostomataceae</taxon>
        <taxon>Sporothrix</taxon>
    </lineage>
</organism>
<evidence type="ECO:0000256" key="1">
    <source>
        <dbReference type="ARBA" id="ARBA00012513"/>
    </source>
</evidence>
<dbReference type="InterPro" id="IPR011009">
    <property type="entry name" value="Kinase-like_dom_sf"/>
</dbReference>
<dbReference type="InterPro" id="IPR017441">
    <property type="entry name" value="Protein_kinase_ATP_BS"/>
</dbReference>
<feature type="region of interest" description="Disordered" evidence="10">
    <location>
        <begin position="1"/>
        <end position="21"/>
    </location>
</feature>
<dbReference type="SUPFAM" id="SSF56112">
    <property type="entry name" value="Protein kinase-like (PK-like)"/>
    <property type="match status" value="1"/>
</dbReference>
<dbReference type="PANTHER" id="PTHR47634:SF9">
    <property type="entry name" value="PROTEIN KINASE DOMAIN-CONTAINING PROTEIN-RELATED"/>
    <property type="match status" value="1"/>
</dbReference>
<keyword evidence="13" id="KW-1185">Reference proteome</keyword>
<protein>
    <recommendedName>
        <fullName evidence="1">non-specific serine/threonine protein kinase</fullName>
        <ecNumber evidence="1">2.7.11.1</ecNumber>
    </recommendedName>
</protein>
<evidence type="ECO:0000256" key="9">
    <source>
        <dbReference type="PROSITE-ProRule" id="PRU10141"/>
    </source>
</evidence>
<dbReference type="InterPro" id="IPR000719">
    <property type="entry name" value="Prot_kinase_dom"/>
</dbReference>
<dbReference type="Proteomes" id="UP001642482">
    <property type="component" value="Unassembled WGS sequence"/>
</dbReference>
<keyword evidence="5" id="KW-0418">Kinase</keyword>
<accession>A0ABP0BVY0</accession>
<evidence type="ECO:0000256" key="8">
    <source>
        <dbReference type="ARBA" id="ARBA00048679"/>
    </source>
</evidence>
<proteinExistence type="predicted"/>
<dbReference type="SMART" id="SM00220">
    <property type="entry name" value="S_TKc"/>
    <property type="match status" value="1"/>
</dbReference>
<dbReference type="EC" id="2.7.11.1" evidence="1"/>
<evidence type="ECO:0000256" key="6">
    <source>
        <dbReference type="ARBA" id="ARBA00022840"/>
    </source>
</evidence>
<keyword evidence="6 9" id="KW-0067">ATP-binding</keyword>
<evidence type="ECO:0000259" key="11">
    <source>
        <dbReference type="PROSITE" id="PS50011"/>
    </source>
</evidence>
<evidence type="ECO:0000313" key="13">
    <source>
        <dbReference type="Proteomes" id="UP001642482"/>
    </source>
</evidence>
<dbReference type="Pfam" id="PF00069">
    <property type="entry name" value="Pkinase"/>
    <property type="match status" value="1"/>
</dbReference>
<evidence type="ECO:0000256" key="7">
    <source>
        <dbReference type="ARBA" id="ARBA00047899"/>
    </source>
</evidence>
<evidence type="ECO:0000256" key="4">
    <source>
        <dbReference type="ARBA" id="ARBA00022741"/>
    </source>
</evidence>
<keyword evidence="4 9" id="KW-0547">Nucleotide-binding</keyword>
<feature type="domain" description="Protein kinase" evidence="11">
    <location>
        <begin position="66"/>
        <end position="412"/>
    </location>
</feature>
<keyword evidence="3" id="KW-0808">Transferase</keyword>
<dbReference type="Gene3D" id="3.30.200.20">
    <property type="entry name" value="Phosphorylase Kinase, domain 1"/>
    <property type="match status" value="1"/>
</dbReference>
<evidence type="ECO:0000256" key="2">
    <source>
        <dbReference type="ARBA" id="ARBA00022527"/>
    </source>
</evidence>
<dbReference type="PROSITE" id="PS00107">
    <property type="entry name" value="PROTEIN_KINASE_ATP"/>
    <property type="match status" value="1"/>
</dbReference>
<comment type="catalytic activity">
    <reaction evidence="7">
        <text>L-threonyl-[protein] + ATP = O-phospho-L-threonyl-[protein] + ADP + H(+)</text>
        <dbReference type="Rhea" id="RHEA:46608"/>
        <dbReference type="Rhea" id="RHEA-COMP:11060"/>
        <dbReference type="Rhea" id="RHEA-COMP:11605"/>
        <dbReference type="ChEBI" id="CHEBI:15378"/>
        <dbReference type="ChEBI" id="CHEBI:30013"/>
        <dbReference type="ChEBI" id="CHEBI:30616"/>
        <dbReference type="ChEBI" id="CHEBI:61977"/>
        <dbReference type="ChEBI" id="CHEBI:456216"/>
        <dbReference type="EC" id="2.7.11.1"/>
    </reaction>
</comment>